<name>A0A061FGQ0_THECC</name>
<evidence type="ECO:0008006" key="7">
    <source>
        <dbReference type="Google" id="ProtNLM"/>
    </source>
</evidence>
<dbReference type="Proteomes" id="UP000026915">
    <property type="component" value="Chromosome 7"/>
</dbReference>
<reference evidence="5 6" key="1">
    <citation type="journal article" date="2013" name="Genome Biol.">
        <title>The genome sequence of the most widely cultivated cacao type and its use to identify candidate genes regulating pod color.</title>
        <authorList>
            <person name="Motamayor J.C."/>
            <person name="Mockaitis K."/>
            <person name="Schmutz J."/>
            <person name="Haiminen N."/>
            <person name="Iii D.L."/>
            <person name="Cornejo O."/>
            <person name="Findley S.D."/>
            <person name="Zheng P."/>
            <person name="Utro F."/>
            <person name="Royaert S."/>
            <person name="Saski C."/>
            <person name="Jenkins J."/>
            <person name="Podicheti R."/>
            <person name="Zhao M."/>
            <person name="Scheffler B.E."/>
            <person name="Stack J.C."/>
            <person name="Feltus F.A."/>
            <person name="Mustiga G.M."/>
            <person name="Amores F."/>
            <person name="Phillips W."/>
            <person name="Marelli J.P."/>
            <person name="May G.D."/>
            <person name="Shapiro H."/>
            <person name="Ma J."/>
            <person name="Bustamante C.D."/>
            <person name="Schnell R.J."/>
            <person name="Main D."/>
            <person name="Gilbert D."/>
            <person name="Parida L."/>
            <person name="Kuhn D.N."/>
        </authorList>
    </citation>
    <scope>NUCLEOTIDE SEQUENCE [LARGE SCALE GENOMIC DNA]</scope>
    <source>
        <strain evidence="6">cv. Matina 1-6</strain>
    </source>
</reference>
<dbReference type="PANTHER" id="PTHR12636:SF13">
    <property type="entry name" value="RIBOSOMAL RNA SMALL SUBUNIT METHYLTRANSFERASE NEP1-LIKE"/>
    <property type="match status" value="1"/>
</dbReference>
<keyword evidence="6" id="KW-1185">Reference proteome</keyword>
<dbReference type="eggNOG" id="KOG3073">
    <property type="taxonomic scope" value="Eukaryota"/>
</dbReference>
<evidence type="ECO:0000256" key="1">
    <source>
        <dbReference type="ARBA" id="ARBA00008115"/>
    </source>
</evidence>
<evidence type="ECO:0000256" key="2">
    <source>
        <dbReference type="ARBA" id="ARBA00022517"/>
    </source>
</evidence>
<keyword evidence="2" id="KW-0690">Ribosome biogenesis</keyword>
<dbReference type="GO" id="GO:0070475">
    <property type="term" value="P:rRNA base methylation"/>
    <property type="evidence" value="ECO:0000318"/>
    <property type="project" value="GO_Central"/>
</dbReference>
<keyword evidence="3" id="KW-0699">rRNA-binding</keyword>
<dbReference type="AlphaFoldDB" id="A0A061FGQ0"/>
<dbReference type="GO" id="GO:0019843">
    <property type="term" value="F:rRNA binding"/>
    <property type="evidence" value="ECO:0000318"/>
    <property type="project" value="GO_Central"/>
</dbReference>
<dbReference type="InterPro" id="IPR029026">
    <property type="entry name" value="tRNA_m1G_MTases_N"/>
</dbReference>
<evidence type="ECO:0000256" key="3">
    <source>
        <dbReference type="ARBA" id="ARBA00022730"/>
    </source>
</evidence>
<dbReference type="HOGENOM" id="CLU_055846_1_3_1"/>
<accession>A0A061FGQ0</accession>
<sequence>MLELLERKRVRVPETNEVIIQQLDGPLTQYLPSNSRIVGLSYNAEKVMDINDYLSTMADDVTPIFVMGAMVRGKVNKAGTDNYISISNYPLSAAYSTALVFIALANKWELH</sequence>
<dbReference type="PANTHER" id="PTHR12636">
    <property type="entry name" value="NEP1/MRA1"/>
    <property type="match status" value="1"/>
</dbReference>
<dbReference type="Gene3D" id="3.40.1280.10">
    <property type="match status" value="1"/>
</dbReference>
<comment type="similarity">
    <text evidence="1">Belongs to the class IV-like SAM-binding methyltransferase superfamily. RNA methyltransferase NEP1 family.</text>
</comment>
<dbReference type="OMA" id="FEKSCIR"/>
<dbReference type="InParanoid" id="A0A061FGQ0"/>
<dbReference type="InterPro" id="IPR029028">
    <property type="entry name" value="Alpha/beta_knot_MTases"/>
</dbReference>
<organism evidence="5 6">
    <name type="scientific">Theobroma cacao</name>
    <name type="common">Cacao</name>
    <name type="synonym">Cocoa</name>
    <dbReference type="NCBI Taxonomy" id="3641"/>
    <lineage>
        <taxon>Eukaryota</taxon>
        <taxon>Viridiplantae</taxon>
        <taxon>Streptophyta</taxon>
        <taxon>Embryophyta</taxon>
        <taxon>Tracheophyta</taxon>
        <taxon>Spermatophyta</taxon>
        <taxon>Magnoliopsida</taxon>
        <taxon>eudicotyledons</taxon>
        <taxon>Gunneridae</taxon>
        <taxon>Pentapetalae</taxon>
        <taxon>rosids</taxon>
        <taxon>malvids</taxon>
        <taxon>Malvales</taxon>
        <taxon>Malvaceae</taxon>
        <taxon>Byttnerioideae</taxon>
        <taxon>Theobroma</taxon>
    </lineage>
</organism>
<dbReference type="EMBL" id="CM001885">
    <property type="protein sequence ID" value="EOY13629.1"/>
    <property type="molecule type" value="Genomic_DNA"/>
</dbReference>
<keyword evidence="4" id="KW-0694">RNA-binding</keyword>
<dbReference type="Gramene" id="EOY13629">
    <property type="protein sequence ID" value="EOY13629"/>
    <property type="gene ID" value="TCM_032251"/>
</dbReference>
<proteinExistence type="inferred from homology"/>
<dbReference type="GO" id="GO:0005634">
    <property type="term" value="C:nucleus"/>
    <property type="evidence" value="ECO:0000318"/>
    <property type="project" value="GO_Central"/>
</dbReference>
<dbReference type="GO" id="GO:0032040">
    <property type="term" value="C:small-subunit processome"/>
    <property type="evidence" value="ECO:0000318"/>
    <property type="project" value="GO_Central"/>
</dbReference>
<dbReference type="Pfam" id="PF03587">
    <property type="entry name" value="EMG1"/>
    <property type="match status" value="1"/>
</dbReference>
<evidence type="ECO:0000256" key="4">
    <source>
        <dbReference type="ARBA" id="ARBA00022884"/>
    </source>
</evidence>
<dbReference type="SUPFAM" id="SSF75217">
    <property type="entry name" value="alpha/beta knot"/>
    <property type="match status" value="1"/>
</dbReference>
<dbReference type="GO" id="GO:0070037">
    <property type="term" value="F:rRNA (pseudouridine) methyltransferase activity"/>
    <property type="evidence" value="ECO:0000318"/>
    <property type="project" value="GO_Central"/>
</dbReference>
<protein>
    <recommendedName>
        <fullName evidence="7">Nucleolar essential protein-related</fullName>
    </recommendedName>
</protein>
<evidence type="ECO:0000313" key="6">
    <source>
        <dbReference type="Proteomes" id="UP000026915"/>
    </source>
</evidence>
<gene>
    <name evidence="5" type="ORF">TCM_032251</name>
</gene>
<dbReference type="InterPro" id="IPR005304">
    <property type="entry name" value="Rbsml_bgen_MeTrfase_EMG1/NEP1"/>
</dbReference>
<dbReference type="STRING" id="3641.A0A061FGQ0"/>
<evidence type="ECO:0000313" key="5">
    <source>
        <dbReference type="EMBL" id="EOY13629.1"/>
    </source>
</evidence>